<dbReference type="EMBL" id="FNYQ01000086">
    <property type="protein sequence ID" value="SEJ37115.1"/>
    <property type="molecule type" value="Genomic_DNA"/>
</dbReference>
<dbReference type="SUPFAM" id="SSF142433">
    <property type="entry name" value="CinA-like"/>
    <property type="match status" value="1"/>
</dbReference>
<gene>
    <name evidence="2" type="ORF">SAMN04244572_03709</name>
</gene>
<organism evidence="2 3">
    <name type="scientific">Azotobacter beijerinckii</name>
    <dbReference type="NCBI Taxonomy" id="170623"/>
    <lineage>
        <taxon>Bacteria</taxon>
        <taxon>Pseudomonadati</taxon>
        <taxon>Pseudomonadota</taxon>
        <taxon>Gammaproteobacteria</taxon>
        <taxon>Pseudomonadales</taxon>
        <taxon>Pseudomonadaceae</taxon>
        <taxon>Azotobacter</taxon>
    </lineage>
</organism>
<dbReference type="Gene3D" id="3.90.950.20">
    <property type="entry name" value="CinA-like"/>
    <property type="match status" value="1"/>
</dbReference>
<dbReference type="Proteomes" id="UP000199250">
    <property type="component" value="Unassembled WGS sequence"/>
</dbReference>
<sequence>MYGIALLRFSSESTVDEITRLAAELGESLRAQGEQASTAESCTGGGIAEAITRIPGSSAWFEAGYVTYSNSQKALQLGVPVELFERVGAVSREVVAAMAQGARARSGARYAVAVSGVAGPGGGSPEKPVGTVWLAWVDGERLFTACRLFPGDRDGVRRRTVQDALTGLIRLVAGEAPEGSARHHGNGPAQG</sequence>
<dbReference type="NCBIfam" id="TIGR00199">
    <property type="entry name" value="PncC_domain"/>
    <property type="match status" value="1"/>
</dbReference>
<accession>A0A1H6YK58</accession>
<feature type="domain" description="CinA C-terminal" evidence="1">
    <location>
        <begin position="20"/>
        <end position="171"/>
    </location>
</feature>
<dbReference type="Pfam" id="PF02464">
    <property type="entry name" value="CinA"/>
    <property type="match status" value="1"/>
</dbReference>
<dbReference type="InterPro" id="IPR008136">
    <property type="entry name" value="CinA_C"/>
</dbReference>
<evidence type="ECO:0000259" key="1">
    <source>
        <dbReference type="Pfam" id="PF02464"/>
    </source>
</evidence>
<dbReference type="InterPro" id="IPR036653">
    <property type="entry name" value="CinA-like_C"/>
</dbReference>
<reference evidence="2 3" key="1">
    <citation type="submission" date="2016-10" db="EMBL/GenBank/DDBJ databases">
        <authorList>
            <person name="de Groot N.N."/>
        </authorList>
    </citation>
    <scope>NUCLEOTIDE SEQUENCE [LARGE SCALE GENOMIC DNA]</scope>
    <source>
        <strain evidence="2 3">DSM 373</strain>
    </source>
</reference>
<dbReference type="AlphaFoldDB" id="A0A1H6YK58"/>
<name>A0A1H6YK58_9GAMM</name>
<evidence type="ECO:0000313" key="3">
    <source>
        <dbReference type="Proteomes" id="UP000199250"/>
    </source>
</evidence>
<protein>
    <submittedName>
        <fullName evidence="2">Nicotinamide-nucleotide amidase</fullName>
    </submittedName>
</protein>
<evidence type="ECO:0000313" key="2">
    <source>
        <dbReference type="EMBL" id="SEJ37115.1"/>
    </source>
</evidence>
<proteinExistence type="predicted"/>